<dbReference type="InterPro" id="IPR015803">
    <property type="entry name" value="Cys-tRNA-ligase"/>
</dbReference>
<evidence type="ECO:0000313" key="15">
    <source>
        <dbReference type="Proteomes" id="UP001187531"/>
    </source>
</evidence>
<dbReference type="Gene3D" id="1.10.730.10">
    <property type="entry name" value="Isoleucyl-tRNA Synthetase, Domain 1"/>
    <property type="match status" value="1"/>
</dbReference>
<dbReference type="PRINTS" id="PR00983">
    <property type="entry name" value="TRNASYNTHCYS"/>
</dbReference>
<dbReference type="InterPro" id="IPR009080">
    <property type="entry name" value="tRNAsynth_Ia_anticodon-bd"/>
</dbReference>
<organism evidence="14 15">
    <name type="scientific">Artemia franciscana</name>
    <name type="common">Brine shrimp</name>
    <name type="synonym">Artemia sanfranciscana</name>
    <dbReference type="NCBI Taxonomy" id="6661"/>
    <lineage>
        <taxon>Eukaryota</taxon>
        <taxon>Metazoa</taxon>
        <taxon>Ecdysozoa</taxon>
        <taxon>Arthropoda</taxon>
        <taxon>Crustacea</taxon>
        <taxon>Branchiopoda</taxon>
        <taxon>Anostraca</taxon>
        <taxon>Artemiidae</taxon>
        <taxon>Artemia</taxon>
    </lineage>
</organism>
<keyword evidence="7" id="KW-0067">ATP-binding</keyword>
<dbReference type="Gene3D" id="3.40.50.620">
    <property type="entry name" value="HUPs"/>
    <property type="match status" value="1"/>
</dbReference>
<dbReference type="EC" id="6.1.1.16" evidence="2"/>
<comment type="cofactor">
    <cofactor evidence="1">
        <name>Zn(2+)</name>
        <dbReference type="ChEBI" id="CHEBI:29105"/>
    </cofactor>
</comment>
<evidence type="ECO:0000256" key="4">
    <source>
        <dbReference type="ARBA" id="ARBA00022723"/>
    </source>
</evidence>
<dbReference type="InterPro" id="IPR024909">
    <property type="entry name" value="Cys-tRNA/MSH_ligase"/>
</dbReference>
<dbReference type="GO" id="GO:0046872">
    <property type="term" value="F:metal ion binding"/>
    <property type="evidence" value="ECO:0007669"/>
    <property type="project" value="UniProtKB-KW"/>
</dbReference>
<evidence type="ECO:0000256" key="11">
    <source>
        <dbReference type="ARBA" id="ARBA00039362"/>
    </source>
</evidence>
<dbReference type="HAMAP" id="MF_00041">
    <property type="entry name" value="Cys_tRNA_synth"/>
    <property type="match status" value="1"/>
</dbReference>
<feature type="domain" description="tRNA synthetases class I catalytic" evidence="13">
    <location>
        <begin position="83"/>
        <end position="489"/>
    </location>
</feature>
<dbReference type="SUPFAM" id="SSF47323">
    <property type="entry name" value="Anticodon-binding domain of a subclass of class I aminoacyl-tRNA synthetases"/>
    <property type="match status" value="1"/>
</dbReference>
<keyword evidence="3" id="KW-0436">Ligase</keyword>
<keyword evidence="15" id="KW-1185">Reference proteome</keyword>
<evidence type="ECO:0000256" key="3">
    <source>
        <dbReference type="ARBA" id="ARBA00022598"/>
    </source>
</evidence>
<evidence type="ECO:0000256" key="6">
    <source>
        <dbReference type="ARBA" id="ARBA00022833"/>
    </source>
</evidence>
<dbReference type="GO" id="GO:0005524">
    <property type="term" value="F:ATP binding"/>
    <property type="evidence" value="ECO:0007669"/>
    <property type="project" value="UniProtKB-KW"/>
</dbReference>
<evidence type="ECO:0000256" key="9">
    <source>
        <dbReference type="ARBA" id="ARBA00023146"/>
    </source>
</evidence>
<evidence type="ECO:0000256" key="7">
    <source>
        <dbReference type="ARBA" id="ARBA00022840"/>
    </source>
</evidence>
<comment type="caution">
    <text evidence="14">The sequence shown here is derived from an EMBL/GenBank/DDBJ whole genome shotgun (WGS) entry which is preliminary data.</text>
</comment>
<proteinExistence type="inferred from homology"/>
<dbReference type="PANTHER" id="PTHR10890">
    <property type="entry name" value="CYSTEINYL-TRNA SYNTHETASE"/>
    <property type="match status" value="1"/>
</dbReference>
<dbReference type="Proteomes" id="UP001187531">
    <property type="component" value="Unassembled WGS sequence"/>
</dbReference>
<evidence type="ECO:0000256" key="1">
    <source>
        <dbReference type="ARBA" id="ARBA00001947"/>
    </source>
</evidence>
<dbReference type="AlphaFoldDB" id="A0AA88L6T8"/>
<dbReference type="NCBIfam" id="TIGR00435">
    <property type="entry name" value="cysS"/>
    <property type="match status" value="1"/>
</dbReference>
<keyword evidence="9" id="KW-0030">Aminoacyl-tRNA synthetase</keyword>
<keyword evidence="6" id="KW-0862">Zinc</keyword>
<evidence type="ECO:0000256" key="10">
    <source>
        <dbReference type="ARBA" id="ARBA00031499"/>
    </source>
</evidence>
<evidence type="ECO:0000313" key="14">
    <source>
        <dbReference type="EMBL" id="KAK2720613.1"/>
    </source>
</evidence>
<feature type="compositionally biased region" description="Polar residues" evidence="12">
    <location>
        <begin position="704"/>
        <end position="713"/>
    </location>
</feature>
<dbReference type="EMBL" id="JAVRJZ010000007">
    <property type="protein sequence ID" value="KAK2720613.1"/>
    <property type="molecule type" value="Genomic_DNA"/>
</dbReference>
<feature type="compositionally biased region" description="Basic and acidic residues" evidence="12">
    <location>
        <begin position="680"/>
        <end position="690"/>
    </location>
</feature>
<dbReference type="GO" id="GO:0005737">
    <property type="term" value="C:cytoplasm"/>
    <property type="evidence" value="ECO:0007669"/>
    <property type="project" value="TreeGrafter"/>
</dbReference>
<dbReference type="SUPFAM" id="SSF52374">
    <property type="entry name" value="Nucleotidylyl transferase"/>
    <property type="match status" value="1"/>
</dbReference>
<evidence type="ECO:0000256" key="2">
    <source>
        <dbReference type="ARBA" id="ARBA00012832"/>
    </source>
</evidence>
<dbReference type="Pfam" id="PF01406">
    <property type="entry name" value="tRNA-synt_1e"/>
    <property type="match status" value="1"/>
</dbReference>
<dbReference type="GO" id="GO:0004817">
    <property type="term" value="F:cysteine-tRNA ligase activity"/>
    <property type="evidence" value="ECO:0007669"/>
    <property type="project" value="UniProtKB-EC"/>
</dbReference>
<evidence type="ECO:0000259" key="13">
    <source>
        <dbReference type="Pfam" id="PF01406"/>
    </source>
</evidence>
<dbReference type="CDD" id="cd00672">
    <property type="entry name" value="CysRS_core"/>
    <property type="match status" value="1"/>
</dbReference>
<dbReference type="GO" id="GO:0006423">
    <property type="term" value="P:cysteinyl-tRNA aminoacylation"/>
    <property type="evidence" value="ECO:0007669"/>
    <property type="project" value="InterPro"/>
</dbReference>
<keyword evidence="5" id="KW-0547">Nucleotide-binding</keyword>
<reference evidence="14" key="1">
    <citation type="submission" date="2023-07" db="EMBL/GenBank/DDBJ databases">
        <title>Chromosome-level genome assembly of Artemia franciscana.</title>
        <authorList>
            <person name="Jo E."/>
        </authorList>
    </citation>
    <scope>NUCLEOTIDE SEQUENCE</scope>
    <source>
        <tissue evidence="14">Whole body</tissue>
    </source>
</reference>
<accession>A0AA88L6T8</accession>
<gene>
    <name evidence="14" type="ORF">QYM36_004488</name>
</gene>
<evidence type="ECO:0000256" key="12">
    <source>
        <dbReference type="SAM" id="MobiDB-lite"/>
    </source>
</evidence>
<name>A0AA88L6T8_ARTSF</name>
<evidence type="ECO:0000256" key="8">
    <source>
        <dbReference type="ARBA" id="ARBA00022917"/>
    </source>
</evidence>
<dbReference type="PANTHER" id="PTHR10890:SF3">
    <property type="entry name" value="CYSTEINE--TRNA LIGASE, CYTOPLASMIC"/>
    <property type="match status" value="1"/>
</dbReference>
<dbReference type="InterPro" id="IPR014729">
    <property type="entry name" value="Rossmann-like_a/b/a_fold"/>
</dbReference>
<keyword evidence="8" id="KW-0648">Protein biosynthesis</keyword>
<dbReference type="InterPro" id="IPR032678">
    <property type="entry name" value="tRNA-synt_1_cat_dom"/>
</dbReference>
<feature type="region of interest" description="Disordered" evidence="12">
    <location>
        <begin position="680"/>
        <end position="713"/>
    </location>
</feature>
<keyword evidence="4" id="KW-0479">Metal-binding</keyword>
<evidence type="ECO:0000256" key="5">
    <source>
        <dbReference type="ARBA" id="ARBA00022741"/>
    </source>
</evidence>
<protein>
    <recommendedName>
        <fullName evidence="11">Cysteine--tRNA ligase, cytoplasmic</fullName>
        <ecNumber evidence="2">6.1.1.16</ecNumber>
    </recommendedName>
    <alternativeName>
        <fullName evidence="10">Cysteinyl-tRNA synthetase</fullName>
    </alternativeName>
</protein>
<sequence length="713" mass="81695">MPMVQEQQLEEEPVSKMVIEKQIFTASISLGMAKRLQPKWAKSDGSSKALRTTKRLQPKWTKPEGPSKLRLYNSLTRSLCDFTPQDSKTISWYICGPTVYDFSHMGHARCFVSFDIIRRVLTEYFQYDVHYVMNITDVDDKIIKKARQNHIFQKYTEKEHPIEKLIKDCEKAKQNHEAAIAEETDAAKKDLLKLQLEEINKACSELMSPNSPAKKKKDDYLNRARYVLSNWLEASEGATVTDESIFSSTAKMFENSFFTDMKALNVLYPNVVVRVSEYISPIVDFIQKIVNQGYGYESNGSVYFDVKNFDESEGHFYAKLRPEAYKNEKSSEKGEECSGILDEGLGDKRSKNDFALWKKSKPGEPSWESPWGMGRPGWHIECSTMASDILGQSIDIHAGGIDLLDEKSRHHDNELAQSEAYFGTNDWVNYFLHTGNLKIEGSKMSKTLKNFITIQECLKKYSARQIRLLCLLHPWGKNVNYSEAIMENVVQTEENFDTFFHKVKSILREKPGDNSAASQKFSKEDKNLLERFKVRIKAVDAALCDNIDTPSAIKHMEKIIKDVDIYVKKSKTPNRQVLNKISVFITRLFETFGVIPKKESIGFPTEHSAEEEGTLIHSVLESFAEFRNEIRKYAKEPKNQYLLSLCDNVRTAVFPNIGAKLEDEKEDGFTIKIRPAVDVKRAEKDQKTREEEEEGISYCEANGESCSSSYPSR</sequence>